<dbReference type="Gene3D" id="2.30.30.30">
    <property type="match status" value="1"/>
</dbReference>
<keyword evidence="2 7" id="KW-0699">rRNA-binding</keyword>
<dbReference type="InterPro" id="IPR005880">
    <property type="entry name" value="Ribosomal_uL2_bac/org-type"/>
</dbReference>
<dbReference type="InterPro" id="IPR022669">
    <property type="entry name" value="Ribosomal_uL2_C"/>
</dbReference>
<dbReference type="GO" id="GO:0003735">
    <property type="term" value="F:structural constituent of ribosome"/>
    <property type="evidence" value="ECO:0007669"/>
    <property type="project" value="InterPro"/>
</dbReference>
<dbReference type="SUPFAM" id="SSF50249">
    <property type="entry name" value="Nucleic acid-binding proteins"/>
    <property type="match status" value="1"/>
</dbReference>
<evidence type="ECO:0000313" key="11">
    <source>
        <dbReference type="EMBL" id="HIV00984.1"/>
    </source>
</evidence>
<reference evidence="11" key="2">
    <citation type="journal article" date="2021" name="PeerJ">
        <title>Extensive microbial diversity within the chicken gut microbiome revealed by metagenomics and culture.</title>
        <authorList>
            <person name="Gilroy R."/>
            <person name="Ravi A."/>
            <person name="Getino M."/>
            <person name="Pursley I."/>
            <person name="Horton D.L."/>
            <person name="Alikhan N.F."/>
            <person name="Baker D."/>
            <person name="Gharbi K."/>
            <person name="Hall N."/>
            <person name="Watson M."/>
            <person name="Adriaenssens E.M."/>
            <person name="Foster-Nyarko E."/>
            <person name="Jarju S."/>
            <person name="Secka A."/>
            <person name="Antonio M."/>
            <person name="Oren A."/>
            <person name="Chaudhuri R.R."/>
            <person name="La Ragione R."/>
            <person name="Hildebrand F."/>
            <person name="Pallen M.J."/>
        </authorList>
    </citation>
    <scope>NUCLEOTIDE SEQUENCE</scope>
    <source>
        <strain evidence="11">CHK186-9395</strain>
    </source>
</reference>
<dbReference type="Proteomes" id="UP000886861">
    <property type="component" value="Unassembled WGS sequence"/>
</dbReference>
<dbReference type="SMART" id="SM01382">
    <property type="entry name" value="Ribosomal_L2_C"/>
    <property type="match status" value="1"/>
</dbReference>
<comment type="caution">
    <text evidence="11">The sequence shown here is derived from an EMBL/GenBank/DDBJ whole genome shotgun (WGS) entry which is preliminary data.</text>
</comment>
<dbReference type="Gene3D" id="4.10.950.10">
    <property type="entry name" value="Ribosomal protein L2, domain 3"/>
    <property type="match status" value="1"/>
</dbReference>
<evidence type="ECO:0000256" key="2">
    <source>
        <dbReference type="ARBA" id="ARBA00022730"/>
    </source>
</evidence>
<dbReference type="SUPFAM" id="SSF50104">
    <property type="entry name" value="Translation proteins SH3-like domain"/>
    <property type="match status" value="1"/>
</dbReference>
<sequence length="275" mass="29446">MAIKTNKPTSAGRRFATHASFEELSKVAPEKSLLVSKNRTGGRNAQGKITVRHIGGGGRQKYRIIDFKRNKDGVPAKVTSIEYDPNRTAYIALLTYADGEKRYILAPLGLTVGDVVMSGENAEIKVGNNLPLANIPVGSVVHNIELSPKKGGQVVRSAGAAAQLMAKEGKYVMLRMPSGEMRNVLATCRATIGTVGNLDHELVSLGKAGRKRHMGVKPTVRGVVMNPNDHPHGGGEGKSPVGMASPVTPWGKPALGYKTRSRKKASNKLIVKRIN</sequence>
<organism evidence="11 12">
    <name type="scientific">Candidatus Caccopulliclostridium gallistercoris</name>
    <dbReference type="NCBI Taxonomy" id="2840719"/>
    <lineage>
        <taxon>Bacteria</taxon>
        <taxon>Bacillati</taxon>
        <taxon>Bacillota</taxon>
        <taxon>Clostridia</taxon>
        <taxon>Candidatus Caccopulliclostridium</taxon>
    </lineage>
</organism>
<dbReference type="InterPro" id="IPR022671">
    <property type="entry name" value="Ribosomal_uL2_CS"/>
</dbReference>
<comment type="function">
    <text evidence="7">One of the primary rRNA binding proteins. Required for association of the 30S and 50S subunits to form the 70S ribosome, for tRNA binding and peptide bond formation. It has been suggested to have peptidyltransferase activity; this is somewhat controversial. Makes several contacts with the 16S rRNA in the 70S ribosome.</text>
</comment>
<dbReference type="InterPro" id="IPR022666">
    <property type="entry name" value="Ribosomal_uL2_RNA-bd_dom"/>
</dbReference>
<dbReference type="InterPro" id="IPR002171">
    <property type="entry name" value="Ribosomal_uL2"/>
</dbReference>
<dbReference type="PROSITE" id="PS00467">
    <property type="entry name" value="RIBOSOMAL_L2"/>
    <property type="match status" value="1"/>
</dbReference>
<feature type="region of interest" description="Disordered" evidence="8">
    <location>
        <begin position="221"/>
        <end position="246"/>
    </location>
</feature>
<dbReference type="GO" id="GO:0016740">
    <property type="term" value="F:transferase activity"/>
    <property type="evidence" value="ECO:0007669"/>
    <property type="project" value="InterPro"/>
</dbReference>
<dbReference type="Gene3D" id="2.40.50.140">
    <property type="entry name" value="Nucleic acid-binding proteins"/>
    <property type="match status" value="1"/>
</dbReference>
<dbReference type="InterPro" id="IPR014726">
    <property type="entry name" value="Ribosomal_uL2_dom3"/>
</dbReference>
<dbReference type="FunFam" id="2.30.30.30:FF:000001">
    <property type="entry name" value="50S ribosomal protein L2"/>
    <property type="match status" value="1"/>
</dbReference>
<protein>
    <recommendedName>
        <fullName evidence="6 7">Large ribosomal subunit protein uL2</fullName>
    </recommendedName>
</protein>
<evidence type="ECO:0000256" key="4">
    <source>
        <dbReference type="ARBA" id="ARBA00022980"/>
    </source>
</evidence>
<evidence type="ECO:0000256" key="7">
    <source>
        <dbReference type="HAMAP-Rule" id="MF_01320"/>
    </source>
</evidence>
<dbReference type="FunFam" id="4.10.950.10:FF:000001">
    <property type="entry name" value="50S ribosomal protein L2"/>
    <property type="match status" value="1"/>
</dbReference>
<name>A0A9D1SY86_9FIRM</name>
<evidence type="ECO:0000259" key="10">
    <source>
        <dbReference type="SMART" id="SM01383"/>
    </source>
</evidence>
<keyword evidence="4 7" id="KW-0689">Ribosomal protein</keyword>
<dbReference type="EMBL" id="DVOJ01000001">
    <property type="protein sequence ID" value="HIV00984.1"/>
    <property type="molecule type" value="Genomic_DNA"/>
</dbReference>
<dbReference type="PANTHER" id="PTHR13691:SF5">
    <property type="entry name" value="LARGE RIBOSOMAL SUBUNIT PROTEIN UL2M"/>
    <property type="match status" value="1"/>
</dbReference>
<proteinExistence type="inferred from homology"/>
<dbReference type="NCBIfam" id="TIGR01171">
    <property type="entry name" value="rplB_bact"/>
    <property type="match status" value="1"/>
</dbReference>
<dbReference type="InterPro" id="IPR008991">
    <property type="entry name" value="Translation_prot_SH3-like_sf"/>
</dbReference>
<dbReference type="SMART" id="SM01383">
    <property type="entry name" value="Ribosomal_L2"/>
    <property type="match status" value="1"/>
</dbReference>
<dbReference type="GO" id="GO:0002181">
    <property type="term" value="P:cytoplasmic translation"/>
    <property type="evidence" value="ECO:0007669"/>
    <property type="project" value="TreeGrafter"/>
</dbReference>
<keyword evidence="3 7" id="KW-0694">RNA-binding</keyword>
<dbReference type="FunFam" id="2.40.50.140:FF:000003">
    <property type="entry name" value="50S ribosomal protein L2"/>
    <property type="match status" value="1"/>
</dbReference>
<gene>
    <name evidence="7 11" type="primary">rplB</name>
    <name evidence="11" type="ORF">IAA62_00255</name>
</gene>
<comment type="subunit">
    <text evidence="7">Part of the 50S ribosomal subunit. Forms a bridge to the 30S subunit in the 70S ribosome.</text>
</comment>
<dbReference type="GO" id="GO:0019843">
    <property type="term" value="F:rRNA binding"/>
    <property type="evidence" value="ECO:0007669"/>
    <property type="project" value="UniProtKB-UniRule"/>
</dbReference>
<dbReference type="PANTHER" id="PTHR13691">
    <property type="entry name" value="RIBOSOMAL PROTEIN L2"/>
    <property type="match status" value="1"/>
</dbReference>
<comment type="similarity">
    <text evidence="1 7">Belongs to the universal ribosomal protein uL2 family.</text>
</comment>
<evidence type="ECO:0000313" key="12">
    <source>
        <dbReference type="Proteomes" id="UP000886861"/>
    </source>
</evidence>
<dbReference type="AlphaFoldDB" id="A0A9D1SY86"/>
<dbReference type="InterPro" id="IPR012340">
    <property type="entry name" value="NA-bd_OB-fold"/>
</dbReference>
<accession>A0A9D1SY86</accession>
<dbReference type="Pfam" id="PF00181">
    <property type="entry name" value="Ribosomal_L2_N"/>
    <property type="match status" value="1"/>
</dbReference>
<dbReference type="Pfam" id="PF03947">
    <property type="entry name" value="Ribosomal_L2_C"/>
    <property type="match status" value="1"/>
</dbReference>
<evidence type="ECO:0000256" key="5">
    <source>
        <dbReference type="ARBA" id="ARBA00023274"/>
    </source>
</evidence>
<dbReference type="PIRSF" id="PIRSF002158">
    <property type="entry name" value="Ribosomal_L2"/>
    <property type="match status" value="1"/>
</dbReference>
<evidence type="ECO:0000256" key="6">
    <source>
        <dbReference type="ARBA" id="ARBA00035242"/>
    </source>
</evidence>
<evidence type="ECO:0000256" key="3">
    <source>
        <dbReference type="ARBA" id="ARBA00022884"/>
    </source>
</evidence>
<feature type="domain" description="Large ribosomal subunit protein uL2 C-terminal" evidence="9">
    <location>
        <begin position="124"/>
        <end position="253"/>
    </location>
</feature>
<keyword evidence="5 7" id="KW-0687">Ribonucleoprotein</keyword>
<dbReference type="HAMAP" id="MF_01320_B">
    <property type="entry name" value="Ribosomal_uL2_B"/>
    <property type="match status" value="1"/>
</dbReference>
<dbReference type="GO" id="GO:0015934">
    <property type="term" value="C:large ribosomal subunit"/>
    <property type="evidence" value="ECO:0007669"/>
    <property type="project" value="InterPro"/>
</dbReference>
<evidence type="ECO:0000259" key="9">
    <source>
        <dbReference type="SMART" id="SM01382"/>
    </source>
</evidence>
<evidence type="ECO:0000256" key="8">
    <source>
        <dbReference type="SAM" id="MobiDB-lite"/>
    </source>
</evidence>
<feature type="domain" description="Large ribosomal subunit protein uL2 RNA-binding" evidence="10">
    <location>
        <begin position="42"/>
        <end position="118"/>
    </location>
</feature>
<dbReference type="InterPro" id="IPR014722">
    <property type="entry name" value="Rib_uL2_dom2"/>
</dbReference>
<reference evidence="11" key="1">
    <citation type="submission" date="2020-10" db="EMBL/GenBank/DDBJ databases">
        <authorList>
            <person name="Gilroy R."/>
        </authorList>
    </citation>
    <scope>NUCLEOTIDE SEQUENCE</scope>
    <source>
        <strain evidence="11">CHK186-9395</strain>
    </source>
</reference>
<evidence type="ECO:0000256" key="1">
    <source>
        <dbReference type="ARBA" id="ARBA00005636"/>
    </source>
</evidence>